<dbReference type="EMBL" id="JAVDDT010000010">
    <property type="protein sequence ID" value="MDQ2070730.1"/>
    <property type="molecule type" value="Genomic_DNA"/>
</dbReference>
<dbReference type="Proteomes" id="UP001239019">
    <property type="component" value="Unassembled WGS sequence"/>
</dbReference>
<dbReference type="PANTHER" id="PTHR33434">
    <property type="entry name" value="DEGV DOMAIN-CONTAINING PROTEIN DR_1986-RELATED"/>
    <property type="match status" value="1"/>
</dbReference>
<dbReference type="SUPFAM" id="SSF82549">
    <property type="entry name" value="DAK1/DegV-like"/>
    <property type="match status" value="1"/>
</dbReference>
<keyword evidence="3" id="KW-1185">Reference proteome</keyword>
<reference evidence="2 3" key="1">
    <citation type="submission" date="2023-08" db="EMBL/GenBank/DDBJ databases">
        <title>Whole-genome sequencing of halo(alkali)philic microorganisms from hypersaline lakes.</title>
        <authorList>
            <person name="Sorokin D.Y."/>
            <person name="Abbas B."/>
            <person name="Merkel A.Y."/>
        </authorList>
    </citation>
    <scope>NUCLEOTIDE SEQUENCE [LARGE SCALE GENOMIC DNA]</scope>
    <source>
        <strain evidence="2 3">AB-CW4</strain>
    </source>
</reference>
<evidence type="ECO:0000313" key="3">
    <source>
        <dbReference type="Proteomes" id="UP001239019"/>
    </source>
</evidence>
<dbReference type="Pfam" id="PF02645">
    <property type="entry name" value="DegV"/>
    <property type="match status" value="1"/>
</dbReference>
<gene>
    <name evidence="2" type="ORF">RBH19_12690</name>
</gene>
<organism evidence="2 3">
    <name type="scientific">Natronospira bacteriovora</name>
    <dbReference type="NCBI Taxonomy" id="3069753"/>
    <lineage>
        <taxon>Bacteria</taxon>
        <taxon>Pseudomonadati</taxon>
        <taxon>Pseudomonadota</taxon>
        <taxon>Gammaproteobacteria</taxon>
        <taxon>Natronospirales</taxon>
        <taxon>Natronospiraceae</taxon>
        <taxon>Natronospira</taxon>
    </lineage>
</organism>
<dbReference type="Gene3D" id="3.40.50.10170">
    <property type="match status" value="1"/>
</dbReference>
<dbReference type="PROSITE" id="PS51482">
    <property type="entry name" value="DEGV"/>
    <property type="match status" value="1"/>
</dbReference>
<dbReference type="InterPro" id="IPR050270">
    <property type="entry name" value="DegV_domain_contain"/>
</dbReference>
<dbReference type="PANTHER" id="PTHR33434:SF2">
    <property type="entry name" value="FATTY ACID-BINDING PROTEIN TM_1468"/>
    <property type="match status" value="1"/>
</dbReference>
<dbReference type="Gene3D" id="3.30.1180.10">
    <property type="match status" value="1"/>
</dbReference>
<dbReference type="InterPro" id="IPR003797">
    <property type="entry name" value="DegV"/>
</dbReference>
<comment type="caution">
    <text evidence="2">The sequence shown here is derived from an EMBL/GenBank/DDBJ whole genome shotgun (WGS) entry which is preliminary data.</text>
</comment>
<protein>
    <submittedName>
        <fullName evidence="2">DegV family protein</fullName>
    </submittedName>
</protein>
<sequence>MKIGIVIDSACDLPQKFIEKHGLEMMPISLNIGSERLKDTRDPQETLAFYRRYLKDKDLDAETAPLSVQEITDLFLDNLALKYDRVLVITVSSARSPTYDNATKASYQILNDYKERREKAGIGGSFALRVLDSKTMFTGEAVLVHEACRLAYEEKLPFDELRPRIESLTQDVKAFLVPDDLYYVRNRARKKGDRSVGFLAYHVGQLLDVKPILRGYKNETAAVDKVSGFNNAVQKMMNIAKEEILHGLQTNIVCMSYAGNPRIIQDTPMYKDFKLFCDEHGVDIMLSIMSTTAAINLGPGSFSLAFISGKEEDE</sequence>
<proteinExistence type="predicted"/>
<evidence type="ECO:0000256" key="1">
    <source>
        <dbReference type="ARBA" id="ARBA00023121"/>
    </source>
</evidence>
<evidence type="ECO:0000313" key="2">
    <source>
        <dbReference type="EMBL" id="MDQ2070730.1"/>
    </source>
</evidence>
<accession>A0ABU0W9N5</accession>
<dbReference type="RefSeq" id="WP_306729228.1">
    <property type="nucleotide sequence ID" value="NZ_JAVDDT010000010.1"/>
</dbReference>
<dbReference type="InterPro" id="IPR043168">
    <property type="entry name" value="DegV_C"/>
</dbReference>
<dbReference type="NCBIfam" id="TIGR00762">
    <property type="entry name" value="DegV"/>
    <property type="match status" value="1"/>
</dbReference>
<keyword evidence="1" id="KW-0446">Lipid-binding</keyword>
<name>A0ABU0W9N5_9GAMM</name>